<proteinExistence type="inferred from homology"/>
<accession>A0A0L0S8I8</accession>
<evidence type="ECO:0000259" key="2">
    <source>
        <dbReference type="Pfam" id="PF02223"/>
    </source>
</evidence>
<dbReference type="GO" id="GO:0006235">
    <property type="term" value="P:dTTP biosynthetic process"/>
    <property type="evidence" value="ECO:0007669"/>
    <property type="project" value="TreeGrafter"/>
</dbReference>
<feature type="domain" description="Thymidylate kinase-like" evidence="2">
    <location>
        <begin position="10"/>
        <end position="120"/>
    </location>
</feature>
<evidence type="ECO:0000256" key="1">
    <source>
        <dbReference type="ARBA" id="ARBA00009776"/>
    </source>
</evidence>
<dbReference type="PANTHER" id="PTHR10344:SF1">
    <property type="entry name" value="THYMIDYLATE KINASE"/>
    <property type="match status" value="1"/>
</dbReference>
<comment type="similarity">
    <text evidence="1">Belongs to the thymidylate kinase family.</text>
</comment>
<dbReference type="AlphaFoldDB" id="A0A0L0S8I8"/>
<dbReference type="OrthoDB" id="425602at2759"/>
<dbReference type="Gene3D" id="3.40.50.300">
    <property type="entry name" value="P-loop containing nucleotide triphosphate hydrolases"/>
    <property type="match status" value="2"/>
</dbReference>
<dbReference type="SUPFAM" id="SSF52540">
    <property type="entry name" value="P-loop containing nucleoside triphosphate hydrolases"/>
    <property type="match status" value="1"/>
</dbReference>
<keyword evidence="4" id="KW-1185">Reference proteome</keyword>
<dbReference type="GO" id="GO:0006233">
    <property type="term" value="P:dTDP biosynthetic process"/>
    <property type="evidence" value="ECO:0007669"/>
    <property type="project" value="TreeGrafter"/>
</dbReference>
<dbReference type="Pfam" id="PF02223">
    <property type="entry name" value="Thymidylate_kin"/>
    <property type="match status" value="1"/>
</dbReference>
<dbReference type="GO" id="GO:0004798">
    <property type="term" value="F:dTMP kinase activity"/>
    <property type="evidence" value="ECO:0007669"/>
    <property type="project" value="TreeGrafter"/>
</dbReference>
<dbReference type="VEuPathDB" id="FungiDB:AMAG_04347"/>
<sequence>MAKRGAFIVLEGGDRCGKTTRVALLAQALANLGHPTKTLKFPDRTTATGRVLNQYLTNAVEVDDKAIHLLFAQNRREAEPSMRALLQSGTTLIADRYAYSGVAYSASKGLDLTWCQRPDRGGYGAERYESTRVQTRVRSLFLDRLRDDRNWAVVRADQSIEEVHRDVMAAVLARAIRPAVEEERVVGELWVGEVDPLDVAVELVQMGVTVHVEGGKSAEESRGCAGEKK</sequence>
<dbReference type="EMBL" id="GG745333">
    <property type="protein sequence ID" value="KNE58797.1"/>
    <property type="molecule type" value="Genomic_DNA"/>
</dbReference>
<gene>
    <name evidence="3" type="ORF">AMAG_04347</name>
</gene>
<evidence type="ECO:0000313" key="4">
    <source>
        <dbReference type="Proteomes" id="UP000054350"/>
    </source>
</evidence>
<keyword evidence="3" id="KW-0808">Transferase</keyword>
<dbReference type="GO" id="GO:0005634">
    <property type="term" value="C:nucleus"/>
    <property type="evidence" value="ECO:0007669"/>
    <property type="project" value="TreeGrafter"/>
</dbReference>
<dbReference type="InterPro" id="IPR039430">
    <property type="entry name" value="Thymidylate_kin-like_dom"/>
</dbReference>
<dbReference type="GO" id="GO:0004550">
    <property type="term" value="F:nucleoside diphosphate kinase activity"/>
    <property type="evidence" value="ECO:0007669"/>
    <property type="project" value="TreeGrafter"/>
</dbReference>
<dbReference type="InterPro" id="IPR027417">
    <property type="entry name" value="P-loop_NTPase"/>
</dbReference>
<dbReference type="PANTHER" id="PTHR10344">
    <property type="entry name" value="THYMIDYLATE KINASE"/>
    <property type="match status" value="1"/>
</dbReference>
<organism evidence="3 4">
    <name type="scientific">Allomyces macrogynus (strain ATCC 38327)</name>
    <name type="common">Allomyces javanicus var. macrogynus</name>
    <dbReference type="NCBI Taxonomy" id="578462"/>
    <lineage>
        <taxon>Eukaryota</taxon>
        <taxon>Fungi</taxon>
        <taxon>Fungi incertae sedis</taxon>
        <taxon>Blastocladiomycota</taxon>
        <taxon>Blastocladiomycetes</taxon>
        <taxon>Blastocladiales</taxon>
        <taxon>Blastocladiaceae</taxon>
        <taxon>Allomyces</taxon>
    </lineage>
</organism>
<evidence type="ECO:0000313" key="3">
    <source>
        <dbReference type="EMBL" id="KNE58797.1"/>
    </source>
</evidence>
<keyword evidence="3" id="KW-0418">Kinase</keyword>
<name>A0A0L0S8I8_ALLM3</name>
<dbReference type="Proteomes" id="UP000054350">
    <property type="component" value="Unassembled WGS sequence"/>
</dbReference>
<dbReference type="OMA" id="MATEQND"/>
<dbReference type="GO" id="GO:0006227">
    <property type="term" value="P:dUDP biosynthetic process"/>
    <property type="evidence" value="ECO:0007669"/>
    <property type="project" value="TreeGrafter"/>
</dbReference>
<dbReference type="GO" id="GO:0005739">
    <property type="term" value="C:mitochondrion"/>
    <property type="evidence" value="ECO:0007669"/>
    <property type="project" value="TreeGrafter"/>
</dbReference>
<protein>
    <submittedName>
        <fullName evidence="3">Thymidylate kinase</fullName>
    </submittedName>
</protein>
<reference evidence="3 4" key="1">
    <citation type="submission" date="2009-11" db="EMBL/GenBank/DDBJ databases">
        <title>Annotation of Allomyces macrogynus ATCC 38327.</title>
        <authorList>
            <consortium name="The Broad Institute Genome Sequencing Platform"/>
            <person name="Russ C."/>
            <person name="Cuomo C."/>
            <person name="Burger G."/>
            <person name="Gray M.W."/>
            <person name="Holland P.W.H."/>
            <person name="King N."/>
            <person name="Lang F.B.F."/>
            <person name="Roger A.J."/>
            <person name="Ruiz-Trillo I."/>
            <person name="Young S.K."/>
            <person name="Zeng Q."/>
            <person name="Gargeya S."/>
            <person name="Fitzgerald M."/>
            <person name="Haas B."/>
            <person name="Abouelleil A."/>
            <person name="Alvarado L."/>
            <person name="Arachchi H.M."/>
            <person name="Berlin A."/>
            <person name="Chapman S.B."/>
            <person name="Gearin G."/>
            <person name="Goldberg J."/>
            <person name="Griggs A."/>
            <person name="Gujja S."/>
            <person name="Hansen M."/>
            <person name="Heiman D."/>
            <person name="Howarth C."/>
            <person name="Larimer J."/>
            <person name="Lui A."/>
            <person name="MacDonald P.J.P."/>
            <person name="McCowen C."/>
            <person name="Montmayeur A."/>
            <person name="Murphy C."/>
            <person name="Neiman D."/>
            <person name="Pearson M."/>
            <person name="Priest M."/>
            <person name="Roberts A."/>
            <person name="Saif S."/>
            <person name="Shea T."/>
            <person name="Sisk P."/>
            <person name="Stolte C."/>
            <person name="Sykes S."/>
            <person name="Wortman J."/>
            <person name="Nusbaum C."/>
            <person name="Birren B."/>
        </authorList>
    </citation>
    <scope>NUCLEOTIDE SEQUENCE [LARGE SCALE GENOMIC DNA]</scope>
    <source>
        <strain evidence="3 4">ATCC 38327</strain>
    </source>
</reference>
<reference evidence="4" key="2">
    <citation type="submission" date="2009-11" db="EMBL/GenBank/DDBJ databases">
        <title>The Genome Sequence of Allomyces macrogynus strain ATCC 38327.</title>
        <authorList>
            <consortium name="The Broad Institute Genome Sequencing Platform"/>
            <person name="Russ C."/>
            <person name="Cuomo C."/>
            <person name="Shea T."/>
            <person name="Young S.K."/>
            <person name="Zeng Q."/>
            <person name="Koehrsen M."/>
            <person name="Haas B."/>
            <person name="Borodovsky M."/>
            <person name="Guigo R."/>
            <person name="Alvarado L."/>
            <person name="Berlin A."/>
            <person name="Borenstein D."/>
            <person name="Chen Z."/>
            <person name="Engels R."/>
            <person name="Freedman E."/>
            <person name="Gellesch M."/>
            <person name="Goldberg J."/>
            <person name="Griggs A."/>
            <person name="Gujja S."/>
            <person name="Heiman D."/>
            <person name="Hepburn T."/>
            <person name="Howarth C."/>
            <person name="Jen D."/>
            <person name="Larson L."/>
            <person name="Lewis B."/>
            <person name="Mehta T."/>
            <person name="Park D."/>
            <person name="Pearson M."/>
            <person name="Roberts A."/>
            <person name="Saif S."/>
            <person name="Shenoy N."/>
            <person name="Sisk P."/>
            <person name="Stolte C."/>
            <person name="Sykes S."/>
            <person name="Walk T."/>
            <person name="White J."/>
            <person name="Yandava C."/>
            <person name="Burger G."/>
            <person name="Gray M.W."/>
            <person name="Holland P.W.H."/>
            <person name="King N."/>
            <person name="Lang F.B.F."/>
            <person name="Roger A.J."/>
            <person name="Ruiz-Trillo I."/>
            <person name="Lander E."/>
            <person name="Nusbaum C."/>
        </authorList>
    </citation>
    <scope>NUCLEOTIDE SEQUENCE [LARGE SCALE GENOMIC DNA]</scope>
    <source>
        <strain evidence="4">ATCC 38327</strain>
    </source>
</reference>
<dbReference type="GO" id="GO:0005829">
    <property type="term" value="C:cytosol"/>
    <property type="evidence" value="ECO:0007669"/>
    <property type="project" value="TreeGrafter"/>
</dbReference>
<dbReference type="eggNOG" id="KOG3327">
    <property type="taxonomic scope" value="Eukaryota"/>
</dbReference>
<dbReference type="STRING" id="578462.A0A0L0S8I8"/>